<keyword evidence="4 5" id="KW-0472">Membrane</keyword>
<evidence type="ECO:0000256" key="4">
    <source>
        <dbReference type="ARBA" id="ARBA00023136"/>
    </source>
</evidence>
<evidence type="ECO:0000313" key="8">
    <source>
        <dbReference type="Proteomes" id="UP000094336"/>
    </source>
</evidence>
<protein>
    <recommendedName>
        <fullName evidence="6">Fatty acid hydroxylase domain-containing protein</fullName>
    </recommendedName>
</protein>
<keyword evidence="8" id="KW-1185">Reference proteome</keyword>
<proteinExistence type="predicted"/>
<gene>
    <name evidence="7" type="ORF">BABINDRAFT_160441</name>
</gene>
<evidence type="ECO:0000256" key="2">
    <source>
        <dbReference type="ARBA" id="ARBA00022692"/>
    </source>
</evidence>
<dbReference type="AlphaFoldDB" id="A0A1E3QVC5"/>
<evidence type="ECO:0000256" key="1">
    <source>
        <dbReference type="ARBA" id="ARBA00004370"/>
    </source>
</evidence>
<name>A0A1E3QVC5_9ASCO</name>
<dbReference type="GO" id="GO:0016020">
    <property type="term" value="C:membrane"/>
    <property type="evidence" value="ECO:0007669"/>
    <property type="project" value="UniProtKB-SubCell"/>
</dbReference>
<dbReference type="GeneID" id="30146083"/>
<dbReference type="InterPro" id="IPR050307">
    <property type="entry name" value="Sterol_Desaturase_Related"/>
</dbReference>
<reference evidence="8" key="1">
    <citation type="submission" date="2016-05" db="EMBL/GenBank/DDBJ databases">
        <title>Comparative genomics of biotechnologically important yeasts.</title>
        <authorList>
            <consortium name="DOE Joint Genome Institute"/>
            <person name="Riley R."/>
            <person name="Haridas S."/>
            <person name="Wolfe K.H."/>
            <person name="Lopes M.R."/>
            <person name="Hittinger C.T."/>
            <person name="Goker M."/>
            <person name="Salamov A."/>
            <person name="Wisecaver J."/>
            <person name="Long T.M."/>
            <person name="Aerts A.L."/>
            <person name="Barry K."/>
            <person name="Choi C."/>
            <person name="Clum A."/>
            <person name="Coughlan A.Y."/>
            <person name="Deshpande S."/>
            <person name="Douglass A.P."/>
            <person name="Hanson S.J."/>
            <person name="Klenk H.-P."/>
            <person name="Labutti K."/>
            <person name="Lapidus A."/>
            <person name="Lindquist E."/>
            <person name="Lipzen A."/>
            <person name="Meier-Kolthoff J.P."/>
            <person name="Ohm R.A."/>
            <person name="Otillar R.P."/>
            <person name="Pangilinan J."/>
            <person name="Peng Y."/>
            <person name="Rokas A."/>
            <person name="Rosa C.A."/>
            <person name="Scheuner C."/>
            <person name="Sibirny A.A."/>
            <person name="Slot J.C."/>
            <person name="Stielow J.B."/>
            <person name="Sun H."/>
            <person name="Kurtzman C.P."/>
            <person name="Blackwell M."/>
            <person name="Grigoriev I.V."/>
            <person name="Jeffries T.W."/>
        </authorList>
    </citation>
    <scope>NUCLEOTIDE SEQUENCE [LARGE SCALE GENOMIC DNA]</scope>
    <source>
        <strain evidence="8">NRRL Y-12698</strain>
    </source>
</reference>
<evidence type="ECO:0000256" key="3">
    <source>
        <dbReference type="ARBA" id="ARBA00022989"/>
    </source>
</evidence>
<dbReference type="RefSeq" id="XP_018986350.1">
    <property type="nucleotide sequence ID" value="XM_019128230.1"/>
</dbReference>
<keyword evidence="2 5" id="KW-0812">Transmembrane</keyword>
<dbReference type="InterPro" id="IPR006694">
    <property type="entry name" value="Fatty_acid_hydroxylase"/>
</dbReference>
<evidence type="ECO:0000313" key="7">
    <source>
        <dbReference type="EMBL" id="ODQ81022.1"/>
    </source>
</evidence>
<dbReference type="GO" id="GO:0042284">
    <property type="term" value="F:sphingolipid delta-4 desaturase activity"/>
    <property type="evidence" value="ECO:0007669"/>
    <property type="project" value="EnsemblFungi"/>
</dbReference>
<dbReference type="GO" id="GO:0102772">
    <property type="term" value="F:sphingolipid C4-monooxygenase activity"/>
    <property type="evidence" value="ECO:0007669"/>
    <property type="project" value="EnsemblFungi"/>
</dbReference>
<evidence type="ECO:0000259" key="6">
    <source>
        <dbReference type="Pfam" id="PF04116"/>
    </source>
</evidence>
<dbReference type="GO" id="GO:0005506">
    <property type="term" value="F:iron ion binding"/>
    <property type="evidence" value="ECO:0007669"/>
    <property type="project" value="InterPro"/>
</dbReference>
<accession>A0A1E3QVC5</accession>
<dbReference type="Proteomes" id="UP000094336">
    <property type="component" value="Unassembled WGS sequence"/>
</dbReference>
<evidence type="ECO:0000256" key="5">
    <source>
        <dbReference type="SAM" id="Phobius"/>
    </source>
</evidence>
<organism evidence="7 8">
    <name type="scientific">Babjeviella inositovora NRRL Y-12698</name>
    <dbReference type="NCBI Taxonomy" id="984486"/>
    <lineage>
        <taxon>Eukaryota</taxon>
        <taxon>Fungi</taxon>
        <taxon>Dikarya</taxon>
        <taxon>Ascomycota</taxon>
        <taxon>Saccharomycotina</taxon>
        <taxon>Pichiomycetes</taxon>
        <taxon>Serinales incertae sedis</taxon>
        <taxon>Babjeviella</taxon>
    </lineage>
</organism>
<feature type="domain" description="Fatty acid hydroxylase" evidence="6">
    <location>
        <begin position="147"/>
        <end position="282"/>
    </location>
</feature>
<dbReference type="STRING" id="984486.A0A1E3QVC5"/>
<keyword evidence="3 5" id="KW-1133">Transmembrane helix</keyword>
<dbReference type="GO" id="GO:0051999">
    <property type="term" value="P:mannosyl-inositol phosphorylceramide biosynthetic process"/>
    <property type="evidence" value="ECO:0007669"/>
    <property type="project" value="EnsemblFungi"/>
</dbReference>
<dbReference type="Pfam" id="PF04116">
    <property type="entry name" value="FA_hydroxylase"/>
    <property type="match status" value="1"/>
</dbReference>
<comment type="subcellular location">
    <subcellularLocation>
        <location evidence="1">Membrane</location>
    </subcellularLocation>
</comment>
<dbReference type="EMBL" id="KV454428">
    <property type="protein sequence ID" value="ODQ81022.1"/>
    <property type="molecule type" value="Genomic_DNA"/>
</dbReference>
<sequence length="312" mass="36095">MSLSYLLPANFTLSVEPTVLATPKPDLIESIPDGILALIAPIVAYWLMSSFFYVVDCTDIWAKYRIHESEEVKSRNKATISDVLKDVIIQHVVQSVVGYGFYLQDPKPTTGHEFHVMWRMKTAMPVAVPDAVIYLAYAYALPAAKLLGAIVIIDTWQYWLHRTMHDYKFLYRHFHSRHHRLYVPYAFGALYNNPVEGFLLDTLGTGIAAIAMRLAPRETCALYTFATLKTVNDHCGYALPWDVFRMVFPNNSVYHDIHHQMWGIKHNFSQPFFCFWDKFTNTDYKLVKGDSVSVEEYKDFLVNKRYKAKKEN</sequence>
<dbReference type="OrthoDB" id="408954at2759"/>
<feature type="transmembrane region" description="Helical" evidence="5">
    <location>
        <begin position="35"/>
        <end position="55"/>
    </location>
</feature>
<dbReference type="PANTHER" id="PTHR11863">
    <property type="entry name" value="STEROL DESATURASE"/>
    <property type="match status" value="1"/>
</dbReference>